<evidence type="ECO:0000256" key="1">
    <source>
        <dbReference type="SAM" id="MobiDB-lite"/>
    </source>
</evidence>
<protein>
    <submittedName>
        <fullName evidence="2">Uncharacterized protein</fullName>
    </submittedName>
</protein>
<keyword evidence="3" id="KW-1185">Reference proteome</keyword>
<name>D4AJZ4_ARTBC</name>
<comment type="caution">
    <text evidence="2">The sequence shown here is derived from an EMBL/GenBank/DDBJ whole genome shotgun (WGS) entry which is preliminary data.</text>
</comment>
<dbReference type="GeneID" id="9522558"/>
<organism evidence="2 3">
    <name type="scientific">Arthroderma benhamiae (strain ATCC MYA-4681 / CBS 112371)</name>
    <name type="common">Trichophyton mentagrophytes</name>
    <dbReference type="NCBI Taxonomy" id="663331"/>
    <lineage>
        <taxon>Eukaryota</taxon>
        <taxon>Fungi</taxon>
        <taxon>Dikarya</taxon>
        <taxon>Ascomycota</taxon>
        <taxon>Pezizomycotina</taxon>
        <taxon>Eurotiomycetes</taxon>
        <taxon>Eurotiomycetidae</taxon>
        <taxon>Onygenales</taxon>
        <taxon>Arthrodermataceae</taxon>
        <taxon>Trichophyton</taxon>
    </lineage>
</organism>
<evidence type="ECO:0000313" key="2">
    <source>
        <dbReference type="EMBL" id="EFE37067.1"/>
    </source>
</evidence>
<feature type="region of interest" description="Disordered" evidence="1">
    <location>
        <begin position="110"/>
        <end position="130"/>
    </location>
</feature>
<reference evidence="3" key="1">
    <citation type="journal article" date="2011" name="Genome Biol.">
        <title>Comparative and functional genomics provide insights into the pathogenicity of dermatophytic fungi.</title>
        <authorList>
            <person name="Burmester A."/>
            <person name="Shelest E."/>
            <person name="Gloeckner G."/>
            <person name="Heddergott C."/>
            <person name="Schindler S."/>
            <person name="Staib P."/>
            <person name="Heidel A."/>
            <person name="Felder M."/>
            <person name="Petzold A."/>
            <person name="Szafranski K."/>
            <person name="Feuermann M."/>
            <person name="Pedruzzi I."/>
            <person name="Priebe S."/>
            <person name="Groth M."/>
            <person name="Winkler R."/>
            <person name="Li W."/>
            <person name="Kniemeyer O."/>
            <person name="Schroeckh V."/>
            <person name="Hertweck C."/>
            <person name="Hube B."/>
            <person name="White T.C."/>
            <person name="Platzer M."/>
            <person name="Guthke R."/>
            <person name="Heitman J."/>
            <person name="Woestemeyer J."/>
            <person name="Zipfel P.F."/>
            <person name="Monod M."/>
            <person name="Brakhage A.A."/>
        </authorList>
    </citation>
    <scope>NUCLEOTIDE SEQUENCE [LARGE SCALE GENOMIC DNA]</scope>
    <source>
        <strain evidence="3">ATCC MYA-4681 / CBS 112371</strain>
    </source>
</reference>
<dbReference type="Proteomes" id="UP000008866">
    <property type="component" value="Unassembled WGS sequence"/>
</dbReference>
<sequence length="130" mass="14401">MNSSSPKAPEDGIIPDSTSFFCCSTCGRACEPLFPSFSNPRVSKVYIYTACFESSKAREANLSRGPDPVSQSSSKGRRPVMLVRDPQNTMRITIRSDLPVVWAVCRNGERKMPKKKGQKKRNISGERDGV</sequence>
<accession>D4AJZ4</accession>
<dbReference type="KEGG" id="abe:ARB_04595"/>
<evidence type="ECO:0000313" key="3">
    <source>
        <dbReference type="Proteomes" id="UP000008866"/>
    </source>
</evidence>
<gene>
    <name evidence="2" type="ORF">ARB_04595</name>
</gene>
<proteinExistence type="predicted"/>
<feature type="compositionally biased region" description="Basic residues" evidence="1">
    <location>
        <begin position="112"/>
        <end position="122"/>
    </location>
</feature>
<dbReference type="AlphaFoldDB" id="D4AJZ4"/>
<feature type="region of interest" description="Disordered" evidence="1">
    <location>
        <begin position="58"/>
        <end position="81"/>
    </location>
</feature>
<dbReference type="RefSeq" id="XP_003017712.1">
    <property type="nucleotide sequence ID" value="XM_003017666.1"/>
</dbReference>
<dbReference type="EMBL" id="ABSU01000001">
    <property type="protein sequence ID" value="EFE37067.1"/>
    <property type="molecule type" value="Genomic_DNA"/>
</dbReference>
<dbReference type="HOGENOM" id="CLU_1937623_0_0_1"/>